<dbReference type="EMBL" id="JABAIL010000005">
    <property type="protein sequence ID" value="NLR93097.1"/>
    <property type="molecule type" value="Genomic_DNA"/>
</dbReference>
<proteinExistence type="predicted"/>
<evidence type="ECO:0000313" key="3">
    <source>
        <dbReference type="Proteomes" id="UP000585050"/>
    </source>
</evidence>
<sequence>MKYKLITICLFLCYASFVSAGNDPMKKPKVWKMLQESPNDNALWAAYLGKSWICMTIHEKENIEKWRGTLKTGTSNSTPSTGVHIALTPELQKEIDEQVFSETDEFWEGEALQSDVTQQETVKEQEALKAHFVEMEQRMVMVPPAITRLSRNLRENFVLIEDEFAIEYEALGLSYESYWDIYPNGKYSPEKWVYEHNMELKKLKKVEFEKIKHSMLASVASTNESN</sequence>
<keyword evidence="3" id="KW-1185">Reference proteome</keyword>
<protein>
    <recommendedName>
        <fullName evidence="4">YARHG domain-containing protein</fullName>
    </recommendedName>
</protein>
<evidence type="ECO:0008006" key="4">
    <source>
        <dbReference type="Google" id="ProtNLM"/>
    </source>
</evidence>
<evidence type="ECO:0000256" key="1">
    <source>
        <dbReference type="SAM" id="SignalP"/>
    </source>
</evidence>
<name>A0A7X8SMY4_9BACT</name>
<accession>A0A7X8SMY4</accession>
<dbReference type="AlphaFoldDB" id="A0A7X8SMY4"/>
<dbReference type="Proteomes" id="UP000585050">
    <property type="component" value="Unassembled WGS sequence"/>
</dbReference>
<reference evidence="2 3" key="1">
    <citation type="submission" date="2020-04" db="EMBL/GenBank/DDBJ databases">
        <title>Flammeovirga sp. SR4, a novel species isolated from seawater.</title>
        <authorList>
            <person name="Wang X."/>
        </authorList>
    </citation>
    <scope>NUCLEOTIDE SEQUENCE [LARGE SCALE GENOMIC DNA]</scope>
    <source>
        <strain evidence="2 3">SR4</strain>
    </source>
</reference>
<feature type="chain" id="PRO_5031015045" description="YARHG domain-containing protein" evidence="1">
    <location>
        <begin position="21"/>
        <end position="226"/>
    </location>
</feature>
<dbReference type="RefSeq" id="WP_168883804.1">
    <property type="nucleotide sequence ID" value="NZ_JABAIL010000005.1"/>
</dbReference>
<evidence type="ECO:0000313" key="2">
    <source>
        <dbReference type="EMBL" id="NLR93097.1"/>
    </source>
</evidence>
<feature type="signal peptide" evidence="1">
    <location>
        <begin position="1"/>
        <end position="20"/>
    </location>
</feature>
<comment type="caution">
    <text evidence="2">The sequence shown here is derived from an EMBL/GenBank/DDBJ whole genome shotgun (WGS) entry which is preliminary data.</text>
</comment>
<organism evidence="2 3">
    <name type="scientific">Flammeovirga agarivorans</name>
    <dbReference type="NCBI Taxonomy" id="2726742"/>
    <lineage>
        <taxon>Bacteria</taxon>
        <taxon>Pseudomonadati</taxon>
        <taxon>Bacteroidota</taxon>
        <taxon>Cytophagia</taxon>
        <taxon>Cytophagales</taxon>
        <taxon>Flammeovirgaceae</taxon>
        <taxon>Flammeovirga</taxon>
    </lineage>
</organism>
<keyword evidence="1" id="KW-0732">Signal</keyword>
<gene>
    <name evidence="2" type="ORF">HGP29_17925</name>
</gene>